<dbReference type="AlphaFoldDB" id="A0A2I0IDG1"/>
<organism evidence="1 2">
    <name type="scientific">Punica granatum</name>
    <name type="common">Pomegranate</name>
    <dbReference type="NCBI Taxonomy" id="22663"/>
    <lineage>
        <taxon>Eukaryota</taxon>
        <taxon>Viridiplantae</taxon>
        <taxon>Streptophyta</taxon>
        <taxon>Embryophyta</taxon>
        <taxon>Tracheophyta</taxon>
        <taxon>Spermatophyta</taxon>
        <taxon>Magnoliopsida</taxon>
        <taxon>eudicotyledons</taxon>
        <taxon>Gunneridae</taxon>
        <taxon>Pentapetalae</taxon>
        <taxon>rosids</taxon>
        <taxon>malvids</taxon>
        <taxon>Myrtales</taxon>
        <taxon>Lythraceae</taxon>
        <taxon>Punica</taxon>
    </lineage>
</organism>
<protein>
    <submittedName>
        <fullName evidence="1">Uncharacterized protein</fullName>
    </submittedName>
</protein>
<sequence length="96" mass="11490">MAPKEEELRKDWIFKRSAEAVDWLVKSKYDLKMEAKRFTWQRGLDLLPWSKSESESETWWRCPINRCDGGHVCNVMLNLDIQTVRLLLRIPAYIHI</sequence>
<reference evidence="1 2" key="1">
    <citation type="submission" date="2017-11" db="EMBL/GenBank/DDBJ databases">
        <title>De-novo sequencing of pomegranate (Punica granatum L.) genome.</title>
        <authorList>
            <person name="Akparov Z."/>
            <person name="Amiraslanov A."/>
            <person name="Hajiyeva S."/>
            <person name="Abbasov M."/>
            <person name="Kaur K."/>
            <person name="Hamwieh A."/>
            <person name="Solovyev V."/>
            <person name="Salamov A."/>
            <person name="Braich B."/>
            <person name="Kosarev P."/>
            <person name="Mahmoud A."/>
            <person name="Hajiyev E."/>
            <person name="Babayeva S."/>
            <person name="Izzatullayeva V."/>
            <person name="Mammadov A."/>
            <person name="Mammadov A."/>
            <person name="Sharifova S."/>
            <person name="Ojaghi J."/>
            <person name="Eynullazada K."/>
            <person name="Bayramov B."/>
            <person name="Abdulazimova A."/>
            <person name="Shahmuradov I."/>
        </authorList>
    </citation>
    <scope>NUCLEOTIDE SEQUENCE [LARGE SCALE GENOMIC DNA]</scope>
    <source>
        <strain evidence="2">cv. AG2017</strain>
        <tissue evidence="1">Leaf</tissue>
    </source>
</reference>
<dbReference type="Proteomes" id="UP000233551">
    <property type="component" value="Unassembled WGS sequence"/>
</dbReference>
<dbReference type="EMBL" id="PGOL01003232">
    <property type="protein sequence ID" value="PKI42034.1"/>
    <property type="molecule type" value="Genomic_DNA"/>
</dbReference>
<keyword evidence="2" id="KW-1185">Reference proteome</keyword>
<name>A0A2I0IDG1_PUNGR</name>
<gene>
    <name evidence="1" type="ORF">CRG98_037487</name>
</gene>
<evidence type="ECO:0000313" key="1">
    <source>
        <dbReference type="EMBL" id="PKI42034.1"/>
    </source>
</evidence>
<proteinExistence type="predicted"/>
<evidence type="ECO:0000313" key="2">
    <source>
        <dbReference type="Proteomes" id="UP000233551"/>
    </source>
</evidence>
<accession>A0A2I0IDG1</accession>
<comment type="caution">
    <text evidence="1">The sequence shown here is derived from an EMBL/GenBank/DDBJ whole genome shotgun (WGS) entry which is preliminary data.</text>
</comment>